<keyword evidence="1" id="KW-0812">Transmembrane</keyword>
<dbReference type="SUPFAM" id="SSF48452">
    <property type="entry name" value="TPR-like"/>
    <property type="match status" value="1"/>
</dbReference>
<gene>
    <name evidence="3" type="ordered locus">FSU_2684</name>
</gene>
<dbReference type="PATRIC" id="fig|59374.8.peg.2570"/>
<dbReference type="Gene3D" id="1.25.40.10">
    <property type="entry name" value="Tetratricopeptide repeat domain"/>
    <property type="match status" value="1"/>
</dbReference>
<evidence type="ECO:0000313" key="4">
    <source>
        <dbReference type="Proteomes" id="UP000000517"/>
    </source>
</evidence>
<dbReference type="InterPro" id="IPR011990">
    <property type="entry name" value="TPR-like_helical_dom_sf"/>
</dbReference>
<sequence length="242" mass="26421">MIGLRENFKHGSLIMANESNNNQSELKAFFVQHGTKIAVAFVILFAIIAGIVQYKEARKVAAAEQSELIGMGLTYLYAGEKDSALVEFENKIASGKLEGLALAKASLLAANIKYEKRDYDGAALLFQNSLDNAGSVALVRSAAMHGLAAVKMEKGDFSAAANFLEKYIAEFGKRTGDKEDRYQKDEPADEVPMVADAMWKLTLVYQQLGASDKAKATAERLLHIYGDNRAFADKARKFLAAL</sequence>
<protein>
    <recommendedName>
        <fullName evidence="2">Ancillary SecYEG translocon subunit/Cell division coordinator CpoB TPR domain-containing protein</fullName>
    </recommendedName>
</protein>
<proteinExistence type="predicted"/>
<evidence type="ECO:0000259" key="2">
    <source>
        <dbReference type="Pfam" id="PF09976"/>
    </source>
</evidence>
<dbReference type="HOGENOM" id="CLU_1145851_0_0_0"/>
<dbReference type="KEGG" id="fsc:FSU_2684"/>
<feature type="domain" description="Ancillary SecYEG translocon subunit/Cell division coordinator CpoB TPR" evidence="2">
    <location>
        <begin position="27"/>
        <end position="166"/>
    </location>
</feature>
<dbReference type="AlphaFoldDB" id="D9S681"/>
<dbReference type="Pfam" id="PF09976">
    <property type="entry name" value="TPR_21"/>
    <property type="match status" value="1"/>
</dbReference>
<organism evidence="3 4">
    <name type="scientific">Fibrobacter succinogenes (strain ATCC 19169 / S85)</name>
    <dbReference type="NCBI Taxonomy" id="59374"/>
    <lineage>
        <taxon>Bacteria</taxon>
        <taxon>Pseudomonadati</taxon>
        <taxon>Fibrobacterota</taxon>
        <taxon>Fibrobacteria</taxon>
        <taxon>Fibrobacterales</taxon>
        <taxon>Fibrobacteraceae</taxon>
        <taxon>Fibrobacter</taxon>
    </lineage>
</organism>
<dbReference type="STRING" id="59374.FSU_2684"/>
<evidence type="ECO:0000256" key="1">
    <source>
        <dbReference type="SAM" id="Phobius"/>
    </source>
</evidence>
<name>D9S681_FIBSS</name>
<accession>D9S681</accession>
<dbReference type="OrthoDB" id="9779818at2"/>
<keyword evidence="1" id="KW-0472">Membrane</keyword>
<reference evidence="4" key="1">
    <citation type="submission" date="2010-08" db="EMBL/GenBank/DDBJ databases">
        <title>Complete sequence of Fibrobacter succinogenes subsp. succinogenes S85.</title>
        <authorList>
            <person name="Durkin A.S."/>
            <person name="Nelson K.E."/>
            <person name="Morrison M."/>
            <person name="Forsberg C.W."/>
            <person name="Wilson D.B."/>
            <person name="Russell J.B."/>
            <person name="Cann I.K.O."/>
            <person name="Mackie R.I."/>
            <person name="White B.A."/>
        </authorList>
    </citation>
    <scope>NUCLEOTIDE SEQUENCE [LARGE SCALE GENOMIC DNA]</scope>
    <source>
        <strain evidence="4">ATCC 19169 / S85</strain>
    </source>
</reference>
<dbReference type="InterPro" id="IPR018704">
    <property type="entry name" value="SecYEG/CpoB_TPR"/>
</dbReference>
<dbReference type="EMBL" id="CP002158">
    <property type="protein sequence ID" value="ADL26867.1"/>
    <property type="molecule type" value="Genomic_DNA"/>
</dbReference>
<feature type="transmembrane region" description="Helical" evidence="1">
    <location>
        <begin position="37"/>
        <end position="54"/>
    </location>
</feature>
<keyword evidence="1" id="KW-1133">Transmembrane helix</keyword>
<dbReference type="eggNOG" id="COG1729">
    <property type="taxonomic scope" value="Bacteria"/>
</dbReference>
<dbReference type="Proteomes" id="UP000000517">
    <property type="component" value="Chromosome"/>
</dbReference>
<evidence type="ECO:0000313" key="3">
    <source>
        <dbReference type="EMBL" id="ADL26867.1"/>
    </source>
</evidence>